<dbReference type="InterPro" id="IPR018062">
    <property type="entry name" value="HTH_AraC-typ_CS"/>
</dbReference>
<dbReference type="PANTHER" id="PTHR43280:SF34">
    <property type="entry name" value="ARAC-FAMILY TRANSCRIPTIONAL REGULATOR"/>
    <property type="match status" value="1"/>
</dbReference>
<evidence type="ECO:0000256" key="1">
    <source>
        <dbReference type="ARBA" id="ARBA00023015"/>
    </source>
</evidence>
<dbReference type="InterPro" id="IPR009057">
    <property type="entry name" value="Homeodomain-like_sf"/>
</dbReference>
<dbReference type="SMART" id="SM00342">
    <property type="entry name" value="HTH_ARAC"/>
    <property type="match status" value="1"/>
</dbReference>
<feature type="domain" description="HTH araC/xylS-type" evidence="5">
    <location>
        <begin position="429"/>
        <end position="527"/>
    </location>
</feature>
<dbReference type="PRINTS" id="PR00032">
    <property type="entry name" value="HTHARAC"/>
</dbReference>
<dbReference type="AlphaFoldDB" id="A0A7G5C437"/>
<dbReference type="Gene3D" id="1.10.10.60">
    <property type="entry name" value="Homeodomain-like"/>
    <property type="match status" value="2"/>
</dbReference>
<dbReference type="EMBL" id="CP041969">
    <property type="protein sequence ID" value="QMV43971.1"/>
    <property type="molecule type" value="Genomic_DNA"/>
</dbReference>
<keyword evidence="8" id="KW-1185">Reference proteome</keyword>
<evidence type="ECO:0000256" key="2">
    <source>
        <dbReference type="ARBA" id="ARBA00023125"/>
    </source>
</evidence>
<keyword evidence="2" id="KW-0238">DNA-binding</keyword>
<feature type="modified residue" description="4-aspartylphosphate" evidence="4">
    <location>
        <position position="54"/>
    </location>
</feature>
<evidence type="ECO:0000313" key="7">
    <source>
        <dbReference type="EMBL" id="QMV43971.1"/>
    </source>
</evidence>
<evidence type="ECO:0000259" key="6">
    <source>
        <dbReference type="PROSITE" id="PS50110"/>
    </source>
</evidence>
<keyword evidence="3" id="KW-0804">Transcription</keyword>
<dbReference type="Pfam" id="PF12833">
    <property type="entry name" value="HTH_18"/>
    <property type="match status" value="1"/>
</dbReference>
<keyword evidence="1" id="KW-0805">Transcription regulation</keyword>
<dbReference type="InterPro" id="IPR018060">
    <property type="entry name" value="HTH_AraC"/>
</dbReference>
<evidence type="ECO:0000256" key="4">
    <source>
        <dbReference type="PROSITE-ProRule" id="PRU00169"/>
    </source>
</evidence>
<dbReference type="GO" id="GO:0043565">
    <property type="term" value="F:sequence-specific DNA binding"/>
    <property type="evidence" value="ECO:0007669"/>
    <property type="project" value="InterPro"/>
</dbReference>
<sequence>MKILIVDDEGSAIEAVKKGVQWQKLAITSIYTAMSMNEAIANFNQHSIDILLCDIEMPMGSGLDLLRWVHDNNLNVECIIMTCHADFSYAQQAIQLGSLDYLLKPLSYEKVEETIKKATEKISHERAIKRNSGAWLQNKEAVIRQFWKDYFVGEIAPNMQSLSWYIQAKGMDINLENDYLPILVSLKEMRNEFKKDERRLMEFAIKNVSEEVFASIDISNEVMTFTENTVLIVFQLKQNEKVRNDFYKVINEKCKELITAGKEYLKLVVCCYIGTRDNIYKMPGMIENLQTIDFNNVTYQKNIILLDSYRHHPVEFKNSTLNLWTEYIANHRFHYLLDEIKKTLNAEEVLRKIDRQYLSDFCQSYNYLLFVFATKHNIFLNELLRGEQTHQLSQKAETSLADFLRWAKYTVEKMKFYVEQNIEALNPVDKTKKYIEARISEEITVEDIAQQVHLNSDYLTRIFKKELGISISKYIINRKMEIAKELLKRTDKSIGDIAMAVGYFNYSSFNRIFNKVVGMSPQEYKLNYVDRSR</sequence>
<organism evidence="7 8">
    <name type="scientific">Cohnella cholangitidis</name>
    <dbReference type="NCBI Taxonomy" id="2598458"/>
    <lineage>
        <taxon>Bacteria</taxon>
        <taxon>Bacillati</taxon>
        <taxon>Bacillota</taxon>
        <taxon>Bacilli</taxon>
        <taxon>Bacillales</taxon>
        <taxon>Paenibacillaceae</taxon>
        <taxon>Cohnella</taxon>
    </lineage>
</organism>
<dbReference type="SMART" id="SM00448">
    <property type="entry name" value="REC"/>
    <property type="match status" value="1"/>
</dbReference>
<dbReference type="CDD" id="cd17536">
    <property type="entry name" value="REC_YesN-like"/>
    <property type="match status" value="1"/>
</dbReference>
<accession>A0A7G5C437</accession>
<evidence type="ECO:0000259" key="5">
    <source>
        <dbReference type="PROSITE" id="PS01124"/>
    </source>
</evidence>
<dbReference type="GO" id="GO:0000160">
    <property type="term" value="P:phosphorelay signal transduction system"/>
    <property type="evidence" value="ECO:0007669"/>
    <property type="project" value="InterPro"/>
</dbReference>
<evidence type="ECO:0000256" key="3">
    <source>
        <dbReference type="ARBA" id="ARBA00023163"/>
    </source>
</evidence>
<dbReference type="RefSeq" id="WP_182300204.1">
    <property type="nucleotide sequence ID" value="NZ_CP041969.1"/>
</dbReference>
<dbReference type="PROSITE" id="PS01124">
    <property type="entry name" value="HTH_ARAC_FAMILY_2"/>
    <property type="match status" value="1"/>
</dbReference>
<dbReference type="PROSITE" id="PS50110">
    <property type="entry name" value="RESPONSE_REGULATORY"/>
    <property type="match status" value="1"/>
</dbReference>
<dbReference type="Proteomes" id="UP000515679">
    <property type="component" value="Chromosome"/>
</dbReference>
<keyword evidence="4" id="KW-0597">Phosphoprotein</keyword>
<reference evidence="7 8" key="1">
    <citation type="submission" date="2019-07" db="EMBL/GenBank/DDBJ databases">
        <authorList>
            <person name="Kim J.K."/>
            <person name="Cheong H.-M."/>
            <person name="Choi Y."/>
            <person name="Hwang K.J."/>
            <person name="Lee S."/>
            <person name="Choi C."/>
        </authorList>
    </citation>
    <scope>NUCLEOTIDE SEQUENCE [LARGE SCALE GENOMIC DNA]</scope>
    <source>
        <strain evidence="7 8">KS 22</strain>
    </source>
</reference>
<dbReference type="GO" id="GO:0003700">
    <property type="term" value="F:DNA-binding transcription factor activity"/>
    <property type="evidence" value="ECO:0007669"/>
    <property type="project" value="InterPro"/>
</dbReference>
<dbReference type="InterPro" id="IPR001789">
    <property type="entry name" value="Sig_transdc_resp-reg_receiver"/>
</dbReference>
<dbReference type="InterPro" id="IPR011006">
    <property type="entry name" value="CheY-like_superfamily"/>
</dbReference>
<dbReference type="PANTHER" id="PTHR43280">
    <property type="entry name" value="ARAC-FAMILY TRANSCRIPTIONAL REGULATOR"/>
    <property type="match status" value="1"/>
</dbReference>
<dbReference type="InterPro" id="IPR020449">
    <property type="entry name" value="Tscrpt_reg_AraC-type_HTH"/>
</dbReference>
<dbReference type="SUPFAM" id="SSF46689">
    <property type="entry name" value="Homeodomain-like"/>
    <property type="match status" value="2"/>
</dbReference>
<gene>
    <name evidence="7" type="ORF">FPL14_24445</name>
</gene>
<proteinExistence type="predicted"/>
<feature type="domain" description="Response regulatory" evidence="6">
    <location>
        <begin position="2"/>
        <end position="119"/>
    </location>
</feature>
<dbReference type="PROSITE" id="PS00041">
    <property type="entry name" value="HTH_ARAC_FAMILY_1"/>
    <property type="match status" value="1"/>
</dbReference>
<name>A0A7G5C437_9BACL</name>
<dbReference type="Gene3D" id="3.40.50.2300">
    <property type="match status" value="1"/>
</dbReference>
<protein>
    <submittedName>
        <fullName evidence="7">Response regulator</fullName>
    </submittedName>
</protein>
<evidence type="ECO:0000313" key="8">
    <source>
        <dbReference type="Proteomes" id="UP000515679"/>
    </source>
</evidence>
<dbReference type="KEGG" id="cchl:FPL14_24445"/>
<dbReference type="Pfam" id="PF00072">
    <property type="entry name" value="Response_reg"/>
    <property type="match status" value="1"/>
</dbReference>
<dbReference type="SUPFAM" id="SSF52172">
    <property type="entry name" value="CheY-like"/>
    <property type="match status" value="1"/>
</dbReference>